<dbReference type="EC" id="2.7.13.3" evidence="2"/>
<keyword evidence="3" id="KW-0597">Phosphoprotein</keyword>
<dbReference type="GO" id="GO:0005524">
    <property type="term" value="F:ATP binding"/>
    <property type="evidence" value="ECO:0007669"/>
    <property type="project" value="UniProtKB-KW"/>
</dbReference>
<dbReference type="InterPro" id="IPR011495">
    <property type="entry name" value="Sig_transdc_His_kin_sub2_dim/P"/>
</dbReference>
<dbReference type="PANTHER" id="PTHR41523">
    <property type="entry name" value="TWO-COMPONENT SYSTEM SENSOR PROTEIN"/>
    <property type="match status" value="1"/>
</dbReference>
<dbReference type="PROSITE" id="PS50109">
    <property type="entry name" value="HIS_KIN"/>
    <property type="match status" value="1"/>
</dbReference>
<keyword evidence="5" id="KW-0547">Nucleotide-binding</keyword>
<protein>
    <recommendedName>
        <fullName evidence="2">histidine kinase</fullName>
        <ecNumber evidence="2">2.7.13.3</ecNumber>
    </recommendedName>
</protein>
<feature type="transmembrane region" description="Helical" evidence="9">
    <location>
        <begin position="94"/>
        <end position="114"/>
    </location>
</feature>
<evidence type="ECO:0000256" key="3">
    <source>
        <dbReference type="ARBA" id="ARBA00022553"/>
    </source>
</evidence>
<dbReference type="GO" id="GO:0004673">
    <property type="term" value="F:protein histidine kinase activity"/>
    <property type="evidence" value="ECO:0007669"/>
    <property type="project" value="UniProtKB-EC"/>
</dbReference>
<evidence type="ECO:0000313" key="12">
    <source>
        <dbReference type="Proteomes" id="UP000219494"/>
    </source>
</evidence>
<feature type="region of interest" description="Disordered" evidence="8">
    <location>
        <begin position="315"/>
        <end position="334"/>
    </location>
</feature>
<keyword evidence="7" id="KW-0067">ATP-binding</keyword>
<evidence type="ECO:0000313" key="11">
    <source>
        <dbReference type="EMBL" id="SOB79261.1"/>
    </source>
</evidence>
<evidence type="ECO:0000256" key="1">
    <source>
        <dbReference type="ARBA" id="ARBA00000085"/>
    </source>
</evidence>
<evidence type="ECO:0000256" key="6">
    <source>
        <dbReference type="ARBA" id="ARBA00022777"/>
    </source>
</evidence>
<evidence type="ECO:0000256" key="4">
    <source>
        <dbReference type="ARBA" id="ARBA00022679"/>
    </source>
</evidence>
<feature type="transmembrane region" description="Helical" evidence="9">
    <location>
        <begin position="20"/>
        <end position="37"/>
    </location>
</feature>
<comment type="catalytic activity">
    <reaction evidence="1">
        <text>ATP + protein L-histidine = ADP + protein N-phospho-L-histidine.</text>
        <dbReference type="EC" id="2.7.13.3"/>
    </reaction>
</comment>
<feature type="domain" description="Histidine kinase" evidence="10">
    <location>
        <begin position="245"/>
        <end position="334"/>
    </location>
</feature>
<reference evidence="11 12" key="1">
    <citation type="submission" date="2017-07" db="EMBL/GenBank/DDBJ databases">
        <authorList>
            <person name="Sun Z.S."/>
            <person name="Albrecht U."/>
            <person name="Echele G."/>
            <person name="Lee C.C."/>
        </authorList>
    </citation>
    <scope>NUCLEOTIDE SEQUENCE [LARGE SCALE GENOMIC DNA]</scope>
    <source>
        <strain evidence="11 12">CGMCC 1.12672</strain>
    </source>
</reference>
<keyword evidence="9" id="KW-1133">Transmembrane helix</keyword>
<dbReference type="OrthoDB" id="9767435at2"/>
<evidence type="ECO:0000256" key="9">
    <source>
        <dbReference type="SAM" id="Phobius"/>
    </source>
</evidence>
<keyword evidence="9" id="KW-0812">Transmembrane</keyword>
<dbReference type="InterPro" id="IPR003594">
    <property type="entry name" value="HATPase_dom"/>
</dbReference>
<dbReference type="Gene3D" id="3.30.450.20">
    <property type="entry name" value="PAS domain"/>
    <property type="match status" value="1"/>
</dbReference>
<dbReference type="RefSeq" id="WP_097062380.1">
    <property type="nucleotide sequence ID" value="NZ_OBMI01000001.1"/>
</dbReference>
<sequence length="334" mass="35721">MARIGELDIPDRLAPAVPHWVSEIGFGLSCAALYYVFRALVDLAVPGGAPFALLFPAVALATLFGRWRAGSLTAALTITYVSGVYYPTRGLQPTATMAISVGAVVVAAGGLIAICDLFRRAVRRAAEERDREIAERDLFLAEFDHRVKNNFALVQSLLELQRRRSPEPATQEALGTALTRVESIARAHRHLYRGSSAGVVEMRDYLGDLCAALADSLFLHGTIQLRCTADATAMPRDRAVSIGLVVNELVTNAVKHAFTGRDRGTIEVSFRNDGRSCTLSVADDGIGTDAAGAPASDGGLGSRLLDAFARQAGGKLHTDSDRTGTRVTLDLSER</sequence>
<evidence type="ECO:0000256" key="8">
    <source>
        <dbReference type="SAM" id="MobiDB-lite"/>
    </source>
</evidence>
<dbReference type="EMBL" id="OBMI01000001">
    <property type="protein sequence ID" value="SOB79261.1"/>
    <property type="molecule type" value="Genomic_DNA"/>
</dbReference>
<accession>A0A285QBS4</accession>
<dbReference type="Proteomes" id="UP000219494">
    <property type="component" value="Unassembled WGS sequence"/>
</dbReference>
<dbReference type="InterPro" id="IPR036890">
    <property type="entry name" value="HATPase_C_sf"/>
</dbReference>
<feature type="transmembrane region" description="Helical" evidence="9">
    <location>
        <begin position="43"/>
        <end position="64"/>
    </location>
</feature>
<evidence type="ECO:0000256" key="7">
    <source>
        <dbReference type="ARBA" id="ARBA00022840"/>
    </source>
</evidence>
<keyword evidence="6 11" id="KW-0418">Kinase</keyword>
<dbReference type="PANTHER" id="PTHR41523:SF8">
    <property type="entry name" value="ETHYLENE RESPONSE SENSOR PROTEIN"/>
    <property type="match status" value="1"/>
</dbReference>
<dbReference type="AlphaFoldDB" id="A0A285QBS4"/>
<dbReference type="SUPFAM" id="SSF55874">
    <property type="entry name" value="ATPase domain of HSP90 chaperone/DNA topoisomerase II/histidine kinase"/>
    <property type="match status" value="1"/>
</dbReference>
<keyword evidence="4" id="KW-0808">Transferase</keyword>
<dbReference type="Gene3D" id="3.30.565.10">
    <property type="entry name" value="Histidine kinase-like ATPase, C-terminal domain"/>
    <property type="match status" value="1"/>
</dbReference>
<keyword evidence="9" id="KW-0472">Membrane</keyword>
<dbReference type="InterPro" id="IPR005467">
    <property type="entry name" value="His_kinase_dom"/>
</dbReference>
<evidence type="ECO:0000256" key="2">
    <source>
        <dbReference type="ARBA" id="ARBA00012438"/>
    </source>
</evidence>
<proteinExistence type="predicted"/>
<evidence type="ECO:0000256" key="5">
    <source>
        <dbReference type="ARBA" id="ARBA00022741"/>
    </source>
</evidence>
<keyword evidence="12" id="KW-1185">Reference proteome</keyword>
<evidence type="ECO:0000259" key="10">
    <source>
        <dbReference type="PROSITE" id="PS50109"/>
    </source>
</evidence>
<dbReference type="SMART" id="SM00387">
    <property type="entry name" value="HATPase_c"/>
    <property type="match status" value="1"/>
</dbReference>
<dbReference type="Pfam" id="PF07568">
    <property type="entry name" value="HisKA_2"/>
    <property type="match status" value="1"/>
</dbReference>
<organism evidence="11 12">
    <name type="scientific">Sphingomonas guangdongensis</name>
    <dbReference type="NCBI Taxonomy" id="1141890"/>
    <lineage>
        <taxon>Bacteria</taxon>
        <taxon>Pseudomonadati</taxon>
        <taxon>Pseudomonadota</taxon>
        <taxon>Alphaproteobacteria</taxon>
        <taxon>Sphingomonadales</taxon>
        <taxon>Sphingomonadaceae</taxon>
        <taxon>Sphingomonas</taxon>
    </lineage>
</organism>
<gene>
    <name evidence="11" type="ORF">SAMN06297144_0458</name>
</gene>
<dbReference type="Pfam" id="PF02518">
    <property type="entry name" value="HATPase_c"/>
    <property type="match status" value="1"/>
</dbReference>
<name>A0A285QBS4_9SPHN</name>